<accession>S9S8U6</accession>
<dbReference type="PATRIC" id="fig|1123069.3.peg.1358"/>
<dbReference type="InterPro" id="IPR004711">
    <property type="entry name" value="Benzoate_Transporter"/>
</dbReference>
<dbReference type="AlphaFoldDB" id="S9S8U6"/>
<feature type="transmembrane region" description="Helical" evidence="1">
    <location>
        <begin position="189"/>
        <end position="206"/>
    </location>
</feature>
<evidence type="ECO:0000313" key="3">
    <source>
        <dbReference type="Proteomes" id="UP000015346"/>
    </source>
</evidence>
<feature type="transmembrane region" description="Helical" evidence="1">
    <location>
        <begin position="89"/>
        <end position="109"/>
    </location>
</feature>
<feature type="transmembrane region" description="Helical" evidence="1">
    <location>
        <begin position="362"/>
        <end position="384"/>
    </location>
</feature>
<feature type="transmembrane region" description="Helical" evidence="1">
    <location>
        <begin position="213"/>
        <end position="232"/>
    </location>
</feature>
<feature type="transmembrane region" description="Helical" evidence="1">
    <location>
        <begin position="139"/>
        <end position="155"/>
    </location>
</feature>
<feature type="transmembrane region" description="Helical" evidence="1">
    <location>
        <begin position="162"/>
        <end position="183"/>
    </location>
</feature>
<comment type="caution">
    <text evidence="2">The sequence shown here is derived from an EMBL/GenBank/DDBJ whole genome shotgun (WGS) entry which is preliminary data.</text>
</comment>
<feature type="transmembrane region" description="Helical" evidence="1">
    <location>
        <begin position="60"/>
        <end position="83"/>
    </location>
</feature>
<reference evidence="2 3" key="1">
    <citation type="journal article" date="2013" name="Stand. Genomic Sci.">
        <title>Genome sequence of the reddish-pigmented Rubellimicrobium thermophilum type strain (DSM 16684(T)), a member of the Roseobacter clade.</title>
        <authorList>
            <person name="Fiebig A."/>
            <person name="Riedel T."/>
            <person name="Gronow S."/>
            <person name="Petersen J."/>
            <person name="Klenk H.P."/>
            <person name="Goker M."/>
        </authorList>
    </citation>
    <scope>NUCLEOTIDE SEQUENCE [LARGE SCALE GENOMIC DNA]</scope>
    <source>
        <strain evidence="2 3">DSM 16684</strain>
    </source>
</reference>
<keyword evidence="3" id="KW-1185">Reference proteome</keyword>
<organism evidence="2 3">
    <name type="scientific">Rubellimicrobium thermophilum DSM 16684</name>
    <dbReference type="NCBI Taxonomy" id="1123069"/>
    <lineage>
        <taxon>Bacteria</taxon>
        <taxon>Pseudomonadati</taxon>
        <taxon>Pseudomonadota</taxon>
        <taxon>Alphaproteobacteria</taxon>
        <taxon>Rhodobacterales</taxon>
        <taxon>Roseobacteraceae</taxon>
        <taxon>Rubellimicrobium</taxon>
    </lineage>
</organism>
<feature type="transmembrane region" description="Helical" evidence="1">
    <location>
        <begin position="252"/>
        <end position="269"/>
    </location>
</feature>
<dbReference type="PANTHER" id="PTHR30199">
    <property type="entry name" value="MFS FAMILY TRANSPORTER, PREDICTED SUBSTRATE BENZOATE"/>
    <property type="match status" value="1"/>
</dbReference>
<feature type="transmembrane region" description="Helical" evidence="1">
    <location>
        <begin position="336"/>
        <end position="356"/>
    </location>
</feature>
<keyword evidence="1" id="KW-0472">Membrane</keyword>
<evidence type="ECO:0000256" key="1">
    <source>
        <dbReference type="SAM" id="Phobius"/>
    </source>
</evidence>
<gene>
    <name evidence="2" type="ORF">ruthe_01386</name>
</gene>
<sequence>MRDGGPPLLLPGRCRRFSFGSDLSDPTFPLFTSVRFAVMVASSRSHDGAGRMRASLISTALVAALVGFGSTVALVLAAAAAVGASPEQAASWILAVSLAKAIGTALLSWWSRMPMVLAWSTPGAALVAATEGLTMEQAVGAFILAGLLIAAAGLIRPLGRLVAAIPDAIAAGMLAGVLLPFVLRLAPSALESPALVLPMVLLFVLVRQRHPAWAVLAALLLGLLLAALTGAATAPGAVGLPGLVLIEPVFDAGTAIGLAVPLALVTMASQNLPGFATMRAAGYEPPVGTALTTTGLLSSLSALFGAHPISMAAITAAICLGPDAHPDPARRWRVGLAYGAIWAGLGLASPLVVAVLTGLPPALVSGIVGLALLGPLTGAMTAATGPAATRLAAVATLAVTASGVAAFGIGAAFWGLLAGLAFHALDRALMRGRPSDSPSR</sequence>
<dbReference type="HOGENOM" id="CLU_041268_2_0_5"/>
<evidence type="ECO:0000313" key="2">
    <source>
        <dbReference type="EMBL" id="EPX86570.1"/>
    </source>
</evidence>
<keyword evidence="1" id="KW-0812">Transmembrane</keyword>
<protein>
    <submittedName>
        <fullName evidence="2">Benzoate transporter</fullName>
    </submittedName>
</protein>
<keyword evidence="1" id="KW-1133">Transmembrane helix</keyword>
<dbReference type="Proteomes" id="UP000015346">
    <property type="component" value="Unassembled WGS sequence"/>
</dbReference>
<dbReference type="EMBL" id="AOLV01000010">
    <property type="protein sequence ID" value="EPX86570.1"/>
    <property type="molecule type" value="Genomic_DNA"/>
</dbReference>
<proteinExistence type="predicted"/>
<dbReference type="NCBIfam" id="TIGR00843">
    <property type="entry name" value="benE"/>
    <property type="match status" value="1"/>
</dbReference>
<dbReference type="GO" id="GO:0005886">
    <property type="term" value="C:plasma membrane"/>
    <property type="evidence" value="ECO:0007669"/>
    <property type="project" value="TreeGrafter"/>
</dbReference>
<dbReference type="GO" id="GO:0042925">
    <property type="term" value="F:benzoate transmembrane transporter activity"/>
    <property type="evidence" value="ECO:0007669"/>
    <property type="project" value="InterPro"/>
</dbReference>
<feature type="transmembrane region" description="Helical" evidence="1">
    <location>
        <begin position="391"/>
        <end position="417"/>
    </location>
</feature>
<dbReference type="Pfam" id="PF03594">
    <property type="entry name" value="BenE"/>
    <property type="match status" value="1"/>
</dbReference>
<name>S9S8U6_9RHOB</name>
<dbReference type="PANTHER" id="PTHR30199:SF0">
    <property type="entry name" value="INNER MEMBRANE PROTEIN YDCO"/>
    <property type="match status" value="1"/>
</dbReference>